<dbReference type="EMBL" id="LJVE01000009">
    <property type="protein sequence ID" value="KPL15653.1"/>
    <property type="molecule type" value="Genomic_DNA"/>
</dbReference>
<organism evidence="1 2">
    <name type="scientific">candidate division WOR_3 bacterium SM1_77</name>
    <dbReference type="NCBI Taxonomy" id="1703778"/>
    <lineage>
        <taxon>Bacteria</taxon>
        <taxon>Bacteria division WOR-3</taxon>
    </lineage>
</organism>
<gene>
    <name evidence="1" type="ORF">AMJ74_01080</name>
</gene>
<dbReference type="Gene3D" id="3.30.2320.30">
    <property type="entry name" value="ATP synthase, E subunit, C-terminal"/>
    <property type="match status" value="1"/>
</dbReference>
<evidence type="ECO:0000313" key="2">
    <source>
        <dbReference type="Proteomes" id="UP000050975"/>
    </source>
</evidence>
<name>A0A0S8K411_UNCW3</name>
<proteinExistence type="predicted"/>
<dbReference type="SUPFAM" id="SSF160527">
    <property type="entry name" value="V-type ATPase subunit E-like"/>
    <property type="match status" value="1"/>
</dbReference>
<sequence length="187" mass="21380">MSSQKVTDKILADAKEEARQILAQHKEEAKSITVDYANRSAQKKAQNDREVREITRTEIMRALSQERLDLNKKITEHKQRLIKSVIKEAVAQLIEHKEYANFLKAFVKKSGEKEGDLLLSNADAKRHRNALERFIQDEGLKLRISVGDELTGGIVIKKEKRNYIGSLDIILELLSDELAIVISKELF</sequence>
<accession>A0A0S8K411</accession>
<reference evidence="1 2" key="1">
    <citation type="journal article" date="2015" name="Microbiome">
        <title>Genomic resolution of linkages in carbon, nitrogen, and sulfur cycling among widespread estuary sediment bacteria.</title>
        <authorList>
            <person name="Baker B.J."/>
            <person name="Lazar C.S."/>
            <person name="Teske A.P."/>
            <person name="Dick G.J."/>
        </authorList>
    </citation>
    <scope>NUCLEOTIDE SEQUENCE [LARGE SCALE GENOMIC DNA]</scope>
    <source>
        <strain evidence="1">SM1_77</strain>
    </source>
</reference>
<dbReference type="InterPro" id="IPR038495">
    <property type="entry name" value="ATPase_E_C"/>
</dbReference>
<evidence type="ECO:0008006" key="3">
    <source>
        <dbReference type="Google" id="ProtNLM"/>
    </source>
</evidence>
<comment type="caution">
    <text evidence="1">The sequence shown here is derived from an EMBL/GenBank/DDBJ whole genome shotgun (WGS) entry which is preliminary data.</text>
</comment>
<dbReference type="Gene3D" id="1.20.5.620">
    <property type="entry name" value="F1F0 ATP synthase subunit B, membrane domain"/>
    <property type="match status" value="1"/>
</dbReference>
<protein>
    <recommendedName>
        <fullName evidence="3">V-type proton ATPase subunit E</fullName>
    </recommendedName>
</protein>
<dbReference type="Proteomes" id="UP000050975">
    <property type="component" value="Unassembled WGS sequence"/>
</dbReference>
<evidence type="ECO:0000313" key="1">
    <source>
        <dbReference type="EMBL" id="KPL15653.1"/>
    </source>
</evidence>
<dbReference type="AlphaFoldDB" id="A0A0S8K411"/>